<evidence type="ECO:0000256" key="3">
    <source>
        <dbReference type="ARBA" id="ARBA00022989"/>
    </source>
</evidence>
<dbReference type="InterPro" id="IPR008952">
    <property type="entry name" value="Tetraspanin_EC2_sf"/>
</dbReference>
<evidence type="ECO:0000313" key="5">
    <source>
        <dbReference type="EMBL" id="EKC29440.1"/>
    </source>
</evidence>
<dbReference type="AlphaFoldDB" id="K1QKW7"/>
<keyword evidence="2" id="KW-0812">Transmembrane</keyword>
<evidence type="ECO:0000256" key="2">
    <source>
        <dbReference type="ARBA" id="ARBA00022692"/>
    </source>
</evidence>
<name>K1QKW7_MAGGI</name>
<dbReference type="PANTHER" id="PTHR19282:SF551">
    <property type="entry name" value="RE08073P-RELATED"/>
    <property type="match status" value="1"/>
</dbReference>
<organism evidence="5">
    <name type="scientific">Magallana gigas</name>
    <name type="common">Pacific oyster</name>
    <name type="synonym">Crassostrea gigas</name>
    <dbReference type="NCBI Taxonomy" id="29159"/>
    <lineage>
        <taxon>Eukaryota</taxon>
        <taxon>Metazoa</taxon>
        <taxon>Spiralia</taxon>
        <taxon>Lophotrochozoa</taxon>
        <taxon>Mollusca</taxon>
        <taxon>Bivalvia</taxon>
        <taxon>Autobranchia</taxon>
        <taxon>Pteriomorphia</taxon>
        <taxon>Ostreida</taxon>
        <taxon>Ostreoidea</taxon>
        <taxon>Ostreidae</taxon>
        <taxon>Magallana</taxon>
    </lineage>
</organism>
<accession>K1QKW7</accession>
<dbReference type="Pfam" id="PF00335">
    <property type="entry name" value="Tetraspanin"/>
    <property type="match status" value="1"/>
</dbReference>
<dbReference type="CDD" id="cd03156">
    <property type="entry name" value="uroplakin_I_like_LEL"/>
    <property type="match status" value="1"/>
</dbReference>
<dbReference type="InterPro" id="IPR018499">
    <property type="entry name" value="Tetraspanin/Peripherin"/>
</dbReference>
<protein>
    <submittedName>
        <fullName evidence="5">CD82 antigen</fullName>
    </submittedName>
</protein>
<dbReference type="EMBL" id="JH823229">
    <property type="protein sequence ID" value="EKC29440.1"/>
    <property type="molecule type" value="Genomic_DNA"/>
</dbReference>
<proteinExistence type="predicted"/>
<sequence length="338" mass="37162">MGCGSAIGRVFLVIVNTLFTILGFALLVIGCLVKFKEDLVTKYAKELFKVIKLDSADYNLDELLSSSAVVFIIVGVVILIVGVLGCFGACCGWRVFLVIYAIIVFLVLIAEIAGVVLAALMKKDVDSVVKKGMKKSIAELYKGDLSQEPVSLAWNSLHIEFDCCGVDNYMDFMNATHWNKTYNGQTLDLKTPLSCCKGIEGEFPDIKYPADTTCATGSDSTNSNRNKGCYSAIEDFINKYSNIFIGIGVVVAIFEILCIVFAIIVCRNVEEGDKMLWNIKTISRSFGDSQSNITSDSRVFTKDLHYLTGHPWSFVKSALFVVATVCHFHSNVMESKAC</sequence>
<evidence type="ECO:0000256" key="1">
    <source>
        <dbReference type="ARBA" id="ARBA00004141"/>
    </source>
</evidence>
<keyword evidence="4" id="KW-0472">Membrane</keyword>
<reference evidence="5" key="1">
    <citation type="journal article" date="2012" name="Nature">
        <title>The oyster genome reveals stress adaptation and complexity of shell formation.</title>
        <authorList>
            <person name="Zhang G."/>
            <person name="Fang X."/>
            <person name="Guo X."/>
            <person name="Li L."/>
            <person name="Luo R."/>
            <person name="Xu F."/>
            <person name="Yang P."/>
            <person name="Zhang L."/>
            <person name="Wang X."/>
            <person name="Qi H."/>
            <person name="Xiong Z."/>
            <person name="Que H."/>
            <person name="Xie Y."/>
            <person name="Holland P.W."/>
            <person name="Paps J."/>
            <person name="Zhu Y."/>
            <person name="Wu F."/>
            <person name="Chen Y."/>
            <person name="Wang J."/>
            <person name="Peng C."/>
            <person name="Meng J."/>
            <person name="Yang L."/>
            <person name="Liu J."/>
            <person name="Wen B."/>
            <person name="Zhang N."/>
            <person name="Huang Z."/>
            <person name="Zhu Q."/>
            <person name="Feng Y."/>
            <person name="Mount A."/>
            <person name="Hedgecock D."/>
            <person name="Xu Z."/>
            <person name="Liu Y."/>
            <person name="Domazet-Loso T."/>
            <person name="Du Y."/>
            <person name="Sun X."/>
            <person name="Zhang S."/>
            <person name="Liu B."/>
            <person name="Cheng P."/>
            <person name="Jiang X."/>
            <person name="Li J."/>
            <person name="Fan D."/>
            <person name="Wang W."/>
            <person name="Fu W."/>
            <person name="Wang T."/>
            <person name="Wang B."/>
            <person name="Zhang J."/>
            <person name="Peng Z."/>
            <person name="Li Y."/>
            <person name="Li N."/>
            <person name="Wang J."/>
            <person name="Chen M."/>
            <person name="He Y."/>
            <person name="Tan F."/>
            <person name="Song X."/>
            <person name="Zheng Q."/>
            <person name="Huang R."/>
            <person name="Yang H."/>
            <person name="Du X."/>
            <person name="Chen L."/>
            <person name="Yang M."/>
            <person name="Gaffney P.M."/>
            <person name="Wang S."/>
            <person name="Luo L."/>
            <person name="She Z."/>
            <person name="Ming Y."/>
            <person name="Huang W."/>
            <person name="Zhang S."/>
            <person name="Huang B."/>
            <person name="Zhang Y."/>
            <person name="Qu T."/>
            <person name="Ni P."/>
            <person name="Miao G."/>
            <person name="Wang J."/>
            <person name="Wang Q."/>
            <person name="Steinberg C.E."/>
            <person name="Wang H."/>
            <person name="Li N."/>
            <person name="Qian L."/>
            <person name="Zhang G."/>
            <person name="Li Y."/>
            <person name="Yang H."/>
            <person name="Liu X."/>
            <person name="Wang J."/>
            <person name="Yin Y."/>
            <person name="Wang J."/>
        </authorList>
    </citation>
    <scope>NUCLEOTIDE SEQUENCE [LARGE SCALE GENOMIC DNA]</scope>
    <source>
        <strain evidence="5">05x7-T-G4-1.051#20</strain>
    </source>
</reference>
<dbReference type="SUPFAM" id="SSF48652">
    <property type="entry name" value="Tetraspanin"/>
    <property type="match status" value="1"/>
</dbReference>
<dbReference type="Gene3D" id="1.10.1450.10">
    <property type="entry name" value="Tetraspanin"/>
    <property type="match status" value="1"/>
</dbReference>
<dbReference type="PRINTS" id="PR00259">
    <property type="entry name" value="TMFOUR"/>
</dbReference>
<dbReference type="HOGENOM" id="CLU_055524_4_0_1"/>
<gene>
    <name evidence="5" type="ORF">CGI_10023830</name>
</gene>
<evidence type="ECO:0000256" key="4">
    <source>
        <dbReference type="ARBA" id="ARBA00023136"/>
    </source>
</evidence>
<dbReference type="GO" id="GO:0005886">
    <property type="term" value="C:plasma membrane"/>
    <property type="evidence" value="ECO:0007669"/>
    <property type="project" value="TreeGrafter"/>
</dbReference>
<keyword evidence="3" id="KW-1133">Transmembrane helix</keyword>
<comment type="subcellular location">
    <subcellularLocation>
        <location evidence="1">Membrane</location>
        <topology evidence="1">Multi-pass membrane protein</topology>
    </subcellularLocation>
</comment>
<dbReference type="InParanoid" id="K1QKW7"/>
<dbReference type="PANTHER" id="PTHR19282">
    <property type="entry name" value="TETRASPANIN"/>
    <property type="match status" value="1"/>
</dbReference>